<protein>
    <submittedName>
        <fullName evidence="7">RNA polymerase sigma-70 factor, ECF subfamily</fullName>
    </submittedName>
</protein>
<dbReference type="GO" id="GO:0006352">
    <property type="term" value="P:DNA-templated transcription initiation"/>
    <property type="evidence" value="ECO:0007669"/>
    <property type="project" value="InterPro"/>
</dbReference>
<dbReference type="InterPro" id="IPR036388">
    <property type="entry name" value="WH-like_DNA-bd_sf"/>
</dbReference>
<name>A0A1I3UTL3_9GAMM</name>
<evidence type="ECO:0000259" key="5">
    <source>
        <dbReference type="Pfam" id="PF04542"/>
    </source>
</evidence>
<evidence type="ECO:0000256" key="3">
    <source>
        <dbReference type="ARBA" id="ARBA00023082"/>
    </source>
</evidence>
<dbReference type="PANTHER" id="PTHR43133">
    <property type="entry name" value="RNA POLYMERASE ECF-TYPE SIGMA FACTO"/>
    <property type="match status" value="1"/>
</dbReference>
<evidence type="ECO:0000313" key="8">
    <source>
        <dbReference type="Proteomes" id="UP000198924"/>
    </source>
</evidence>
<dbReference type="Pfam" id="PF04542">
    <property type="entry name" value="Sigma70_r2"/>
    <property type="match status" value="1"/>
</dbReference>
<keyword evidence="4" id="KW-0804">Transcription</keyword>
<gene>
    <name evidence="7" type="ORF">SAMN04488079_10295</name>
</gene>
<proteinExistence type="inferred from homology"/>
<dbReference type="Gene3D" id="1.10.1740.10">
    <property type="match status" value="1"/>
</dbReference>
<dbReference type="OrthoDB" id="9797134at2"/>
<evidence type="ECO:0000256" key="1">
    <source>
        <dbReference type="ARBA" id="ARBA00010641"/>
    </source>
</evidence>
<dbReference type="InterPro" id="IPR039425">
    <property type="entry name" value="RNA_pol_sigma-70-like"/>
</dbReference>
<evidence type="ECO:0000256" key="4">
    <source>
        <dbReference type="ARBA" id="ARBA00023163"/>
    </source>
</evidence>
<evidence type="ECO:0000256" key="2">
    <source>
        <dbReference type="ARBA" id="ARBA00023015"/>
    </source>
</evidence>
<feature type="domain" description="RNA polymerase sigma-70 region 2" evidence="5">
    <location>
        <begin position="15"/>
        <end position="79"/>
    </location>
</feature>
<dbReference type="STRING" id="45496.SAMN04488079_10295"/>
<accession>A0A1I3UTL3</accession>
<feature type="domain" description="RNA polymerase sigma factor 70 region 4 type 2" evidence="6">
    <location>
        <begin position="112"/>
        <end position="163"/>
    </location>
</feature>
<dbReference type="InterPro" id="IPR013325">
    <property type="entry name" value="RNA_pol_sigma_r2"/>
</dbReference>
<organism evidence="7 8">
    <name type="scientific">Methylophaga sulfidovorans</name>
    <dbReference type="NCBI Taxonomy" id="45496"/>
    <lineage>
        <taxon>Bacteria</taxon>
        <taxon>Pseudomonadati</taxon>
        <taxon>Pseudomonadota</taxon>
        <taxon>Gammaproteobacteria</taxon>
        <taxon>Thiotrichales</taxon>
        <taxon>Piscirickettsiaceae</taxon>
        <taxon>Methylophaga</taxon>
    </lineage>
</organism>
<dbReference type="SUPFAM" id="SSF88946">
    <property type="entry name" value="Sigma2 domain of RNA polymerase sigma factors"/>
    <property type="match status" value="1"/>
</dbReference>
<keyword evidence="3" id="KW-0731">Sigma factor</keyword>
<dbReference type="InterPro" id="IPR013249">
    <property type="entry name" value="RNA_pol_sigma70_r4_t2"/>
</dbReference>
<dbReference type="Gene3D" id="1.10.10.10">
    <property type="entry name" value="Winged helix-like DNA-binding domain superfamily/Winged helix DNA-binding domain"/>
    <property type="match status" value="1"/>
</dbReference>
<dbReference type="NCBIfam" id="TIGR02937">
    <property type="entry name" value="sigma70-ECF"/>
    <property type="match status" value="1"/>
</dbReference>
<dbReference type="GO" id="GO:0003677">
    <property type="term" value="F:DNA binding"/>
    <property type="evidence" value="ECO:0007669"/>
    <property type="project" value="InterPro"/>
</dbReference>
<dbReference type="InterPro" id="IPR014284">
    <property type="entry name" value="RNA_pol_sigma-70_dom"/>
</dbReference>
<dbReference type="Pfam" id="PF08281">
    <property type="entry name" value="Sigma70_r4_2"/>
    <property type="match status" value="1"/>
</dbReference>
<dbReference type="PANTHER" id="PTHR43133:SF63">
    <property type="entry name" value="RNA POLYMERASE SIGMA FACTOR FECI-RELATED"/>
    <property type="match status" value="1"/>
</dbReference>
<sequence>MSVYQESEQQTIASLYRQHHSWLFRWLRGKVGSTESAADISHDIFVTLLAREEQLLLEEPRAFLTTLAKRNVANHWRRQYVERAYLEAIAEIPEDLHPSEEEQAIIIESIVAINQRLQGLPQDVKRAFLYAQLDGMKQQEIAEKLSVSVSTVKRYLSRAAAQCYFAISVN</sequence>
<dbReference type="GO" id="GO:0016987">
    <property type="term" value="F:sigma factor activity"/>
    <property type="evidence" value="ECO:0007669"/>
    <property type="project" value="UniProtKB-KW"/>
</dbReference>
<dbReference type="NCBIfam" id="NF009180">
    <property type="entry name" value="PRK12528.1"/>
    <property type="match status" value="1"/>
</dbReference>
<dbReference type="EMBL" id="FOSH01000002">
    <property type="protein sequence ID" value="SFJ86103.1"/>
    <property type="molecule type" value="Genomic_DNA"/>
</dbReference>
<dbReference type="RefSeq" id="WP_091711487.1">
    <property type="nucleotide sequence ID" value="NZ_FOSH01000002.1"/>
</dbReference>
<evidence type="ECO:0000313" key="7">
    <source>
        <dbReference type="EMBL" id="SFJ86103.1"/>
    </source>
</evidence>
<evidence type="ECO:0000259" key="6">
    <source>
        <dbReference type="Pfam" id="PF08281"/>
    </source>
</evidence>
<dbReference type="Proteomes" id="UP000198924">
    <property type="component" value="Unassembled WGS sequence"/>
</dbReference>
<dbReference type="AlphaFoldDB" id="A0A1I3UTL3"/>
<reference evidence="8" key="1">
    <citation type="submission" date="2016-10" db="EMBL/GenBank/DDBJ databases">
        <authorList>
            <person name="Varghese N."/>
            <person name="Submissions S."/>
        </authorList>
    </citation>
    <scope>NUCLEOTIDE SEQUENCE [LARGE SCALE GENOMIC DNA]</scope>
    <source>
        <strain evidence="8">DSM 11578</strain>
    </source>
</reference>
<dbReference type="SUPFAM" id="SSF88659">
    <property type="entry name" value="Sigma3 and sigma4 domains of RNA polymerase sigma factors"/>
    <property type="match status" value="1"/>
</dbReference>
<dbReference type="InterPro" id="IPR013324">
    <property type="entry name" value="RNA_pol_sigma_r3/r4-like"/>
</dbReference>
<dbReference type="InterPro" id="IPR007627">
    <property type="entry name" value="RNA_pol_sigma70_r2"/>
</dbReference>
<keyword evidence="8" id="KW-1185">Reference proteome</keyword>
<keyword evidence="2" id="KW-0805">Transcription regulation</keyword>
<comment type="similarity">
    <text evidence="1">Belongs to the sigma-70 factor family. ECF subfamily.</text>
</comment>